<accession>A0A9W8IET0</accession>
<gene>
    <name evidence="1" type="ORF">IWW36_000926</name>
</gene>
<proteinExistence type="predicted"/>
<protein>
    <submittedName>
        <fullName evidence="1">Uncharacterized protein</fullName>
    </submittedName>
</protein>
<comment type="caution">
    <text evidence="1">The sequence shown here is derived from an EMBL/GenBank/DDBJ whole genome shotgun (WGS) entry which is preliminary data.</text>
</comment>
<dbReference type="Proteomes" id="UP001139887">
    <property type="component" value="Unassembled WGS sequence"/>
</dbReference>
<evidence type="ECO:0000313" key="2">
    <source>
        <dbReference type="Proteomes" id="UP001139887"/>
    </source>
</evidence>
<dbReference type="AlphaFoldDB" id="A0A9W8IET0"/>
<organism evidence="1 2">
    <name type="scientific">Coemansia brasiliensis</name>
    <dbReference type="NCBI Taxonomy" id="2650707"/>
    <lineage>
        <taxon>Eukaryota</taxon>
        <taxon>Fungi</taxon>
        <taxon>Fungi incertae sedis</taxon>
        <taxon>Zoopagomycota</taxon>
        <taxon>Kickxellomycotina</taxon>
        <taxon>Kickxellomycetes</taxon>
        <taxon>Kickxellales</taxon>
        <taxon>Kickxellaceae</taxon>
        <taxon>Coemansia</taxon>
    </lineage>
</organism>
<dbReference type="OrthoDB" id="5587804at2759"/>
<sequence>MNLYCPVESPQSNSGSIWLPAFQRPSCSALHSRSSSTSTAVDIQMISSAVPSSPQPPAVSAASLQLRSQLKPALTVPSSPQHPLKQGIITPRLSPHHDSLMSMSDRGDAEEGNQLVEKQPDAGQDCMFDMDSDERFSAAPMLNRSALSYENTGKPQPWTVRRMSLYDSLQAQIRAIDDDDNEFYLS</sequence>
<name>A0A9W8IET0_9FUNG</name>
<keyword evidence="2" id="KW-1185">Reference proteome</keyword>
<dbReference type="EMBL" id="JANBUW010000010">
    <property type="protein sequence ID" value="KAJ2851603.1"/>
    <property type="molecule type" value="Genomic_DNA"/>
</dbReference>
<evidence type="ECO:0000313" key="1">
    <source>
        <dbReference type="EMBL" id="KAJ2851603.1"/>
    </source>
</evidence>
<reference evidence="1" key="1">
    <citation type="submission" date="2022-07" db="EMBL/GenBank/DDBJ databases">
        <title>Phylogenomic reconstructions and comparative analyses of Kickxellomycotina fungi.</title>
        <authorList>
            <person name="Reynolds N.K."/>
            <person name="Stajich J.E."/>
            <person name="Barry K."/>
            <person name="Grigoriev I.V."/>
            <person name="Crous P."/>
            <person name="Smith M.E."/>
        </authorList>
    </citation>
    <scope>NUCLEOTIDE SEQUENCE</scope>
    <source>
        <strain evidence="1">NRRL 1566</strain>
    </source>
</reference>